<evidence type="ECO:0000259" key="11">
    <source>
        <dbReference type="PROSITE" id="PS00907"/>
    </source>
</evidence>
<comment type="pathway">
    <text evidence="1 7 8">Porphyrin-containing compound metabolism; protoporphyrin-IX biosynthesis; coproporphyrinogen-III from 5-aminolevulinate: step 4/4.</text>
</comment>
<evidence type="ECO:0000256" key="8">
    <source>
        <dbReference type="RuleBase" id="RU000554"/>
    </source>
</evidence>
<keyword evidence="6 7" id="KW-0627">Porphyrin biosynthesis</keyword>
<gene>
    <name evidence="7 12" type="primary">hemE</name>
    <name evidence="12" type="ORF">E3N84_07635</name>
</gene>
<evidence type="ECO:0000313" key="12">
    <source>
        <dbReference type="EMBL" id="TFB79926.1"/>
    </source>
</evidence>
<dbReference type="CDD" id="cd00717">
    <property type="entry name" value="URO-D"/>
    <property type="match status" value="1"/>
</dbReference>
<dbReference type="NCBIfam" id="TIGR01464">
    <property type="entry name" value="hemE"/>
    <property type="match status" value="1"/>
</dbReference>
<comment type="subunit">
    <text evidence="7">Homodimer.</text>
</comment>
<dbReference type="PANTHER" id="PTHR21091:SF169">
    <property type="entry name" value="UROPORPHYRINOGEN DECARBOXYLASE"/>
    <property type="match status" value="1"/>
</dbReference>
<proteinExistence type="inferred from homology"/>
<comment type="caution">
    <text evidence="7">Lacks conserved residue(s) required for the propagation of feature annotation.</text>
</comment>
<feature type="binding site" evidence="7">
    <location>
        <position position="353"/>
    </location>
    <ligand>
        <name>substrate</name>
    </ligand>
</feature>
<evidence type="ECO:0000313" key="13">
    <source>
        <dbReference type="Proteomes" id="UP000298488"/>
    </source>
</evidence>
<feature type="binding site" evidence="7">
    <location>
        <begin position="60"/>
        <end position="64"/>
    </location>
    <ligand>
        <name>substrate</name>
    </ligand>
</feature>
<feature type="site" description="Transition state stabilizer" evidence="7">
    <location>
        <position position="109"/>
    </location>
</feature>
<comment type="caution">
    <text evidence="12">The sequence shown here is derived from an EMBL/GenBank/DDBJ whole genome shotgun (WGS) entry which is preliminary data.</text>
</comment>
<name>A0A4R8VBZ3_9MICO</name>
<keyword evidence="13" id="KW-1185">Reference proteome</keyword>
<keyword evidence="4 7" id="KW-0210">Decarboxylase</keyword>
<dbReference type="InterPro" id="IPR000257">
    <property type="entry name" value="Uroporphyrinogen_deCOase"/>
</dbReference>
<evidence type="ECO:0000256" key="4">
    <source>
        <dbReference type="ARBA" id="ARBA00022793"/>
    </source>
</evidence>
<evidence type="ECO:0000256" key="7">
    <source>
        <dbReference type="HAMAP-Rule" id="MF_00218"/>
    </source>
</evidence>
<accession>A0A4R8VBZ3</accession>
<evidence type="ECO:0000256" key="9">
    <source>
        <dbReference type="RuleBase" id="RU004169"/>
    </source>
</evidence>
<dbReference type="HAMAP" id="MF_00218">
    <property type="entry name" value="URO_D"/>
    <property type="match status" value="1"/>
</dbReference>
<dbReference type="Proteomes" id="UP000298488">
    <property type="component" value="Unassembled WGS sequence"/>
</dbReference>
<dbReference type="PROSITE" id="PS00906">
    <property type="entry name" value="UROD_1"/>
    <property type="match status" value="1"/>
</dbReference>
<comment type="subcellular location">
    <subcellularLocation>
        <location evidence="7">Cytoplasm</location>
    </subcellularLocation>
</comment>
<dbReference type="InterPro" id="IPR006361">
    <property type="entry name" value="Uroporphyrinogen_deCO2ase_HemE"/>
</dbReference>
<feature type="binding site" evidence="7">
    <location>
        <position position="239"/>
    </location>
    <ligand>
        <name>substrate</name>
    </ligand>
</feature>
<protein>
    <recommendedName>
        <fullName evidence="3 7">Uroporphyrinogen decarboxylase</fullName>
        <shortName evidence="7">UPD</shortName>
        <shortName evidence="7">URO-D</shortName>
        <ecNumber evidence="3 7">4.1.1.37</ecNumber>
    </recommendedName>
</protein>
<dbReference type="GO" id="GO:0006782">
    <property type="term" value="P:protoporphyrinogen IX biosynthetic process"/>
    <property type="evidence" value="ECO:0007669"/>
    <property type="project" value="UniProtKB-UniRule"/>
</dbReference>
<evidence type="ECO:0000256" key="3">
    <source>
        <dbReference type="ARBA" id="ARBA00012288"/>
    </source>
</evidence>
<feature type="domain" description="Uroporphyrinogen decarboxylase (URO-D)" evidence="11">
    <location>
        <begin position="172"/>
        <end position="188"/>
    </location>
</feature>
<dbReference type="GO" id="GO:0005829">
    <property type="term" value="C:cytosol"/>
    <property type="evidence" value="ECO:0007669"/>
    <property type="project" value="TreeGrafter"/>
</dbReference>
<evidence type="ECO:0000256" key="5">
    <source>
        <dbReference type="ARBA" id="ARBA00023239"/>
    </source>
</evidence>
<organism evidence="12 13">
    <name type="scientific">Terrimesophilobacter mesophilus</name>
    <dbReference type="NCBI Taxonomy" id="433647"/>
    <lineage>
        <taxon>Bacteria</taxon>
        <taxon>Bacillati</taxon>
        <taxon>Actinomycetota</taxon>
        <taxon>Actinomycetes</taxon>
        <taxon>Micrococcales</taxon>
        <taxon>Microbacteriaceae</taxon>
        <taxon>Terrimesophilobacter</taxon>
    </lineage>
</organism>
<dbReference type="PROSITE" id="PS00907">
    <property type="entry name" value="UROD_2"/>
    <property type="match status" value="1"/>
</dbReference>
<keyword evidence="5 7" id="KW-0456">Lyase</keyword>
<dbReference type="AlphaFoldDB" id="A0A4R8VBZ3"/>
<dbReference type="InterPro" id="IPR038071">
    <property type="entry name" value="UROD/MetE-like_sf"/>
</dbReference>
<dbReference type="UniPathway" id="UPA00251">
    <property type="reaction ID" value="UER00321"/>
</dbReference>
<sequence>MVDGRADKHALQCRTRFACLSCIRASLANHPMIDGRTQDSPLIRAYRGQRADTLPVWFMRQAGRSLPEYRALRTDVAMLDACLDPALASEITLQPVRRHGVDAGILFSDIVVPVKLGGVGVEIVPGRGPVLEHPIRSASDVAALRPIDPDVFSPIREAVALTVAELGSTPLIGFAGAPFTLAAYLVEGGPSRDHLRARTLMHSDPHTWAALMNWVADASGEFLRAQVEAGASAVQLFDSWAGSLSVEDYVRRVAPHSRRALDHLRGLDVPKVHFGVGAGDLLEAMYGVGADVMGVDWRMPLSEANRRLGGRTPIQGNIDPALLAAPWPVLEAHVRAVVDAGRAAPAHVVNLGHGVPPDTDPDTLTRLVELVHSLPQ</sequence>
<feature type="binding site" evidence="7">
    <location>
        <position position="109"/>
    </location>
    <ligand>
        <name>substrate</name>
    </ligand>
</feature>
<dbReference type="EC" id="4.1.1.37" evidence="3 7"/>
<reference evidence="12 13" key="1">
    <citation type="submission" date="2019-03" db="EMBL/GenBank/DDBJ databases">
        <title>Genomics of glacier-inhabiting Cryobacterium strains.</title>
        <authorList>
            <person name="Liu Q."/>
            <person name="Xin Y.-H."/>
        </authorList>
    </citation>
    <scope>NUCLEOTIDE SEQUENCE [LARGE SCALE GENOMIC DNA]</scope>
    <source>
        <strain evidence="12 13">CGMCC 1.10440</strain>
    </source>
</reference>
<comment type="similarity">
    <text evidence="2 7 9">Belongs to the uroporphyrinogen decarboxylase family.</text>
</comment>
<evidence type="ECO:0000256" key="1">
    <source>
        <dbReference type="ARBA" id="ARBA00004804"/>
    </source>
</evidence>
<dbReference type="Pfam" id="PF01208">
    <property type="entry name" value="URO-D"/>
    <property type="match status" value="1"/>
</dbReference>
<dbReference type="PANTHER" id="PTHR21091">
    <property type="entry name" value="METHYLTETRAHYDROFOLATE:HOMOCYSTEINE METHYLTRANSFERASE RELATED"/>
    <property type="match status" value="1"/>
</dbReference>
<comment type="function">
    <text evidence="7">Catalyzes the decarboxylation of four acetate groups of uroporphyrinogen-III to yield coproporphyrinogen-III.</text>
</comment>
<evidence type="ECO:0000256" key="2">
    <source>
        <dbReference type="ARBA" id="ARBA00009935"/>
    </source>
</evidence>
<dbReference type="Gene3D" id="3.20.20.210">
    <property type="match status" value="1"/>
</dbReference>
<evidence type="ECO:0000256" key="6">
    <source>
        <dbReference type="ARBA" id="ARBA00023244"/>
    </source>
</evidence>
<keyword evidence="7" id="KW-0963">Cytoplasm</keyword>
<dbReference type="GO" id="GO:0004853">
    <property type="term" value="F:uroporphyrinogen decarboxylase activity"/>
    <property type="evidence" value="ECO:0007669"/>
    <property type="project" value="UniProtKB-UniRule"/>
</dbReference>
<feature type="domain" description="Uroporphyrinogen decarboxylase (URO-D)" evidence="10">
    <location>
        <begin position="55"/>
        <end position="64"/>
    </location>
</feature>
<evidence type="ECO:0000259" key="10">
    <source>
        <dbReference type="PROSITE" id="PS00906"/>
    </source>
</evidence>
<comment type="catalytic activity">
    <reaction evidence="7 8">
        <text>uroporphyrinogen III + 4 H(+) = coproporphyrinogen III + 4 CO2</text>
        <dbReference type="Rhea" id="RHEA:19865"/>
        <dbReference type="ChEBI" id="CHEBI:15378"/>
        <dbReference type="ChEBI" id="CHEBI:16526"/>
        <dbReference type="ChEBI" id="CHEBI:57308"/>
        <dbReference type="ChEBI" id="CHEBI:57309"/>
        <dbReference type="EC" id="4.1.1.37"/>
    </reaction>
</comment>
<dbReference type="OrthoDB" id="9806656at2"/>
<feature type="binding site" evidence="7">
    <location>
        <position position="184"/>
    </location>
    <ligand>
        <name>substrate</name>
    </ligand>
</feature>
<dbReference type="EMBL" id="SOFI01000003">
    <property type="protein sequence ID" value="TFB79926.1"/>
    <property type="molecule type" value="Genomic_DNA"/>
</dbReference>
<dbReference type="SUPFAM" id="SSF51726">
    <property type="entry name" value="UROD/MetE-like"/>
    <property type="match status" value="1"/>
</dbReference>